<reference evidence="1" key="1">
    <citation type="submission" date="2022-11" db="EMBL/GenBank/DDBJ databases">
        <title>Draft genome sequence of Hoeflea poritis E7-10 and Hoeflea prorocentri PM5-8, separated from scleractinian coral Porites lutea and marine dinoflagellate.</title>
        <authorList>
            <person name="Zhang G."/>
            <person name="Wei Q."/>
            <person name="Cai L."/>
        </authorList>
    </citation>
    <scope>NUCLEOTIDE SEQUENCE</scope>
    <source>
        <strain evidence="1">PM5-8</strain>
    </source>
</reference>
<gene>
    <name evidence="1" type="ORF">OQ273_20095</name>
</gene>
<dbReference type="AlphaFoldDB" id="A0A9X3ZJR6"/>
<organism evidence="1 2">
    <name type="scientific">Hoeflea prorocentri</name>
    <dbReference type="NCBI Taxonomy" id="1922333"/>
    <lineage>
        <taxon>Bacteria</taxon>
        <taxon>Pseudomonadati</taxon>
        <taxon>Pseudomonadota</taxon>
        <taxon>Alphaproteobacteria</taxon>
        <taxon>Hyphomicrobiales</taxon>
        <taxon>Rhizobiaceae</taxon>
        <taxon>Hoeflea</taxon>
    </lineage>
</organism>
<accession>A0A9X3ZJR6</accession>
<name>A0A9X3ZJR6_9HYPH</name>
<proteinExistence type="predicted"/>
<protein>
    <submittedName>
        <fullName evidence="1">Uncharacterized protein</fullName>
    </submittedName>
</protein>
<evidence type="ECO:0000313" key="1">
    <source>
        <dbReference type="EMBL" id="MDA5400885.1"/>
    </source>
</evidence>
<comment type="caution">
    <text evidence="1">The sequence shown here is derived from an EMBL/GenBank/DDBJ whole genome shotgun (WGS) entry which is preliminary data.</text>
</comment>
<dbReference type="EMBL" id="JAPJZI010000001">
    <property type="protein sequence ID" value="MDA5400885.1"/>
    <property type="molecule type" value="Genomic_DNA"/>
</dbReference>
<keyword evidence="2" id="KW-1185">Reference proteome</keyword>
<dbReference type="RefSeq" id="WP_267992703.1">
    <property type="nucleotide sequence ID" value="NZ_JAPJZI010000001.1"/>
</dbReference>
<evidence type="ECO:0000313" key="2">
    <source>
        <dbReference type="Proteomes" id="UP001151234"/>
    </source>
</evidence>
<dbReference type="Proteomes" id="UP001151234">
    <property type="component" value="Unassembled WGS sequence"/>
</dbReference>
<sequence>MKRADSISDDLATIVDFHLSLGRDKCVSYLPINTINNVLNKTTEAMCQQAMRANLKCMVFDDGSCWVKGGAVYFYSESELSGLIRKHRNLLDSLGWEANCEDVVAKIAAEYFEADHAVMPFIVEAFGDDLILR</sequence>